<evidence type="ECO:0000259" key="4">
    <source>
        <dbReference type="PROSITE" id="PS50995"/>
    </source>
</evidence>
<feature type="domain" description="HTH marR-type" evidence="4">
    <location>
        <begin position="1"/>
        <end position="143"/>
    </location>
</feature>
<dbReference type="EMBL" id="MJMH01000111">
    <property type="protein sequence ID" value="OLQ94842.1"/>
    <property type="molecule type" value="Genomic_DNA"/>
</dbReference>
<dbReference type="Proteomes" id="UP000186039">
    <property type="component" value="Unassembled WGS sequence"/>
</dbReference>
<dbReference type="GO" id="GO:0003677">
    <property type="term" value="F:DNA binding"/>
    <property type="evidence" value="ECO:0007669"/>
    <property type="project" value="UniProtKB-KW"/>
</dbReference>
<evidence type="ECO:0000256" key="1">
    <source>
        <dbReference type="ARBA" id="ARBA00023015"/>
    </source>
</evidence>
<evidence type="ECO:0000313" key="6">
    <source>
        <dbReference type="EMBL" id="OLQ94842.1"/>
    </source>
</evidence>
<dbReference type="InterPro" id="IPR036388">
    <property type="entry name" value="WH-like_DNA-bd_sf"/>
</dbReference>
<dbReference type="PANTHER" id="PTHR42756">
    <property type="entry name" value="TRANSCRIPTIONAL REGULATOR, MARR"/>
    <property type="match status" value="1"/>
</dbReference>
<dbReference type="SUPFAM" id="SSF46785">
    <property type="entry name" value="Winged helix' DNA-binding domain"/>
    <property type="match status" value="1"/>
</dbReference>
<comment type="caution">
    <text evidence="5">The sequence shown here is derived from an EMBL/GenBank/DDBJ whole genome shotgun (WGS) entry which is preliminary data.</text>
</comment>
<gene>
    <name evidence="6" type="ORF">BIY20_00690</name>
    <name evidence="5" type="ORF">BIY22_15175</name>
</gene>
<dbReference type="Gene3D" id="1.10.10.10">
    <property type="entry name" value="Winged helix-like DNA-binding domain superfamily/Winged helix DNA-binding domain"/>
    <property type="match status" value="1"/>
</dbReference>
<dbReference type="Pfam" id="PF01047">
    <property type="entry name" value="MarR"/>
    <property type="match status" value="1"/>
</dbReference>
<dbReference type="RefSeq" id="WP_075706316.1">
    <property type="nucleotide sequence ID" value="NZ_AP019654.1"/>
</dbReference>
<organism evidence="5 8">
    <name type="scientific">Vibrio panuliri</name>
    <dbReference type="NCBI Taxonomy" id="1381081"/>
    <lineage>
        <taxon>Bacteria</taxon>
        <taxon>Pseudomonadati</taxon>
        <taxon>Pseudomonadota</taxon>
        <taxon>Gammaproteobacteria</taxon>
        <taxon>Vibrionales</taxon>
        <taxon>Vibrionaceae</taxon>
        <taxon>Vibrio</taxon>
    </lineage>
</organism>
<dbReference type="GO" id="GO:0003700">
    <property type="term" value="F:DNA-binding transcription factor activity"/>
    <property type="evidence" value="ECO:0007669"/>
    <property type="project" value="InterPro"/>
</dbReference>
<keyword evidence="1" id="KW-0805">Transcription regulation</keyword>
<dbReference type="PROSITE" id="PS50995">
    <property type="entry name" value="HTH_MARR_2"/>
    <property type="match status" value="1"/>
</dbReference>
<dbReference type="AlphaFoldDB" id="A0A1Q9HP64"/>
<accession>A0A1Q9HP64</accession>
<name>A0A1Q9HP64_9VIBR</name>
<proteinExistence type="predicted"/>
<keyword evidence="7" id="KW-1185">Reference proteome</keyword>
<evidence type="ECO:0000256" key="2">
    <source>
        <dbReference type="ARBA" id="ARBA00023125"/>
    </source>
</evidence>
<dbReference type="OrthoDB" id="5876296at2"/>
<reference evidence="7 8" key="1">
    <citation type="submission" date="2016-09" db="EMBL/GenBank/DDBJ databases">
        <title>Genomic Taxonomy of the Vibrionaceae.</title>
        <authorList>
            <person name="Gonzalez-Castillo A."/>
            <person name="Gomez-Gil B."/>
            <person name="Enciso-Ibarra K."/>
        </authorList>
    </citation>
    <scope>NUCLEOTIDE SEQUENCE [LARGE SCALE GENOMIC DNA]</scope>
    <source>
        <strain evidence="6 7">CAIM 1902</strain>
        <strain evidence="5 8">CAIM 703</strain>
    </source>
</reference>
<evidence type="ECO:0000313" key="5">
    <source>
        <dbReference type="EMBL" id="OLQ92663.1"/>
    </source>
</evidence>
<dbReference type="STRING" id="1381081.BIY22_15175"/>
<dbReference type="Proteomes" id="UP000186313">
    <property type="component" value="Unassembled WGS sequence"/>
</dbReference>
<keyword evidence="2" id="KW-0238">DNA-binding</keyword>
<keyword evidence="3" id="KW-0804">Transcription</keyword>
<dbReference type="EMBL" id="MJMJ01000002">
    <property type="protein sequence ID" value="OLQ92663.1"/>
    <property type="molecule type" value="Genomic_DNA"/>
</dbReference>
<evidence type="ECO:0000313" key="7">
    <source>
        <dbReference type="Proteomes" id="UP000186039"/>
    </source>
</evidence>
<dbReference type="PANTHER" id="PTHR42756:SF1">
    <property type="entry name" value="TRANSCRIPTIONAL REPRESSOR OF EMRAB OPERON"/>
    <property type="match status" value="1"/>
</dbReference>
<evidence type="ECO:0000313" key="8">
    <source>
        <dbReference type="Proteomes" id="UP000186313"/>
    </source>
</evidence>
<sequence length="152" mass="17858">MSDTNKKLYETSIGMSWMVARLVQNRMQNEISKLYPTVNFEQMLVLMELDYEDGIRPSVLAERLQRSKGTVTSLIRHAEKNELIASAPDPSHKNAKRIFLTLKGKKIHDELVEVIRAEMEYATRELTSQEEEFVFKTMEKVMLKYRPDFYSY</sequence>
<protein>
    <recommendedName>
        <fullName evidence="4">HTH marR-type domain-containing protein</fullName>
    </recommendedName>
</protein>
<dbReference type="SMART" id="SM00347">
    <property type="entry name" value="HTH_MARR"/>
    <property type="match status" value="1"/>
</dbReference>
<dbReference type="InterPro" id="IPR036390">
    <property type="entry name" value="WH_DNA-bd_sf"/>
</dbReference>
<evidence type="ECO:0000256" key="3">
    <source>
        <dbReference type="ARBA" id="ARBA00023163"/>
    </source>
</evidence>
<dbReference type="InterPro" id="IPR000835">
    <property type="entry name" value="HTH_MarR-typ"/>
</dbReference>